<comment type="caution">
    <text evidence="1">The sequence shown here is derived from an EMBL/GenBank/DDBJ whole genome shotgun (WGS) entry which is preliminary data.</text>
</comment>
<keyword evidence="2" id="KW-1185">Reference proteome</keyword>
<dbReference type="Gramene" id="OE9A114479T1">
    <property type="protein sequence ID" value="OE9A114479C1"/>
    <property type="gene ID" value="OE9A114479"/>
</dbReference>
<accession>A0A8S0Q0T2</accession>
<proteinExistence type="predicted"/>
<gene>
    <name evidence="1" type="ORF">OLEA9_A114479</name>
</gene>
<sequence length="97" mass="11662">MHGLKARRRQRTQIDRILRMLYTPAHDSRDSTVFWVACSVRAWDFTDHILPTFITHQPPMLNRFFLVLRFPEFDSIFIDPNNELGRFYLVHKELSSK</sequence>
<evidence type="ECO:0000313" key="2">
    <source>
        <dbReference type="Proteomes" id="UP000594638"/>
    </source>
</evidence>
<name>A0A8S0Q0T2_OLEEU</name>
<protein>
    <submittedName>
        <fullName evidence="1">Uncharacterized protein</fullName>
    </submittedName>
</protein>
<reference evidence="1 2" key="1">
    <citation type="submission" date="2019-12" db="EMBL/GenBank/DDBJ databases">
        <authorList>
            <person name="Alioto T."/>
            <person name="Alioto T."/>
            <person name="Gomez Garrido J."/>
        </authorList>
    </citation>
    <scope>NUCLEOTIDE SEQUENCE [LARGE SCALE GENOMIC DNA]</scope>
</reference>
<dbReference type="EMBL" id="CACTIH010000287">
    <property type="protein sequence ID" value="CAA2958811.1"/>
    <property type="molecule type" value="Genomic_DNA"/>
</dbReference>
<dbReference type="AlphaFoldDB" id="A0A8S0Q0T2"/>
<dbReference type="Proteomes" id="UP000594638">
    <property type="component" value="Unassembled WGS sequence"/>
</dbReference>
<evidence type="ECO:0000313" key="1">
    <source>
        <dbReference type="EMBL" id="CAA2958811.1"/>
    </source>
</evidence>
<organism evidence="1 2">
    <name type="scientific">Olea europaea subsp. europaea</name>
    <dbReference type="NCBI Taxonomy" id="158383"/>
    <lineage>
        <taxon>Eukaryota</taxon>
        <taxon>Viridiplantae</taxon>
        <taxon>Streptophyta</taxon>
        <taxon>Embryophyta</taxon>
        <taxon>Tracheophyta</taxon>
        <taxon>Spermatophyta</taxon>
        <taxon>Magnoliopsida</taxon>
        <taxon>eudicotyledons</taxon>
        <taxon>Gunneridae</taxon>
        <taxon>Pentapetalae</taxon>
        <taxon>asterids</taxon>
        <taxon>lamiids</taxon>
        <taxon>Lamiales</taxon>
        <taxon>Oleaceae</taxon>
        <taxon>Oleeae</taxon>
        <taxon>Olea</taxon>
    </lineage>
</organism>